<dbReference type="Gene3D" id="1.10.1740.10">
    <property type="match status" value="1"/>
</dbReference>
<feature type="domain" description="RNA polymerase sigma factor 70 region 4 type 2" evidence="6">
    <location>
        <begin position="111"/>
        <end position="163"/>
    </location>
</feature>
<dbReference type="PANTHER" id="PTHR43133">
    <property type="entry name" value="RNA POLYMERASE ECF-TYPE SIGMA FACTO"/>
    <property type="match status" value="1"/>
</dbReference>
<feature type="domain" description="RNA polymerase sigma-70 region 2" evidence="5">
    <location>
        <begin position="25"/>
        <end position="89"/>
    </location>
</feature>
<evidence type="ECO:0000259" key="6">
    <source>
        <dbReference type="Pfam" id="PF08281"/>
    </source>
</evidence>
<evidence type="ECO:0000313" key="8">
    <source>
        <dbReference type="Proteomes" id="UP000838686"/>
    </source>
</evidence>
<keyword evidence="3" id="KW-0731">Sigma factor</keyword>
<keyword evidence="8" id="KW-1185">Reference proteome</keyword>
<evidence type="ECO:0000256" key="1">
    <source>
        <dbReference type="ARBA" id="ARBA00010641"/>
    </source>
</evidence>
<dbReference type="InterPro" id="IPR013325">
    <property type="entry name" value="RNA_pol_sigma_r2"/>
</dbReference>
<organism evidence="7 8">
    <name type="scientific">Paenibacillus plantiphilus</name>
    <dbReference type="NCBI Taxonomy" id="2905650"/>
    <lineage>
        <taxon>Bacteria</taxon>
        <taxon>Bacillati</taxon>
        <taxon>Bacillota</taxon>
        <taxon>Bacilli</taxon>
        <taxon>Bacillales</taxon>
        <taxon>Paenibacillaceae</taxon>
        <taxon>Paenibacillus</taxon>
    </lineage>
</organism>
<dbReference type="Pfam" id="PF04542">
    <property type="entry name" value="Sigma70_r2"/>
    <property type="match status" value="1"/>
</dbReference>
<name>A0ABN8G9H1_9BACL</name>
<dbReference type="InterPro" id="IPR013249">
    <property type="entry name" value="RNA_pol_sigma70_r4_t2"/>
</dbReference>
<dbReference type="Proteomes" id="UP000838686">
    <property type="component" value="Unassembled WGS sequence"/>
</dbReference>
<comment type="caution">
    <text evidence="7">The sequence shown here is derived from an EMBL/GenBank/DDBJ whole genome shotgun (WGS) entry which is preliminary data.</text>
</comment>
<gene>
    <name evidence="7" type="primary">sigV_1</name>
    <name evidence="7" type="ORF">PAECIP111893_01990</name>
</gene>
<keyword evidence="4" id="KW-0804">Transcription</keyword>
<comment type="similarity">
    <text evidence="1">Belongs to the sigma-70 factor family. ECF subfamily.</text>
</comment>
<dbReference type="InterPro" id="IPR036388">
    <property type="entry name" value="WH-like_DNA-bd_sf"/>
</dbReference>
<evidence type="ECO:0000256" key="4">
    <source>
        <dbReference type="ARBA" id="ARBA00023163"/>
    </source>
</evidence>
<dbReference type="InterPro" id="IPR007627">
    <property type="entry name" value="RNA_pol_sigma70_r2"/>
</dbReference>
<sequence length="177" mass="20774">MDDEMKSEIIRAKGGSHEAFVNLIKPLELQLYNTARSIVKKDEDCADALQETILKAYQSLETLEQPAFFKTWLFRILINECNMILRRRSQVITVDHVQDIHHSTPNVCESMDLHDAVYRLEEVSRTIVILHYFRDLPLRQVAEMLDLSEGAVKTRLHRARNTLYEWLADYCERKIKV</sequence>
<dbReference type="Gene3D" id="1.10.10.10">
    <property type="entry name" value="Winged helix-like DNA-binding domain superfamily/Winged helix DNA-binding domain"/>
    <property type="match status" value="1"/>
</dbReference>
<dbReference type="SUPFAM" id="SSF88946">
    <property type="entry name" value="Sigma2 domain of RNA polymerase sigma factors"/>
    <property type="match status" value="1"/>
</dbReference>
<dbReference type="EMBL" id="CAKMMF010000009">
    <property type="protein sequence ID" value="CAH1203527.1"/>
    <property type="molecule type" value="Genomic_DNA"/>
</dbReference>
<dbReference type="InterPro" id="IPR039425">
    <property type="entry name" value="RNA_pol_sigma-70-like"/>
</dbReference>
<dbReference type="SUPFAM" id="SSF88659">
    <property type="entry name" value="Sigma3 and sigma4 domains of RNA polymerase sigma factors"/>
    <property type="match status" value="1"/>
</dbReference>
<dbReference type="Pfam" id="PF08281">
    <property type="entry name" value="Sigma70_r4_2"/>
    <property type="match status" value="1"/>
</dbReference>
<dbReference type="PANTHER" id="PTHR43133:SF51">
    <property type="entry name" value="RNA POLYMERASE SIGMA FACTOR"/>
    <property type="match status" value="1"/>
</dbReference>
<accession>A0ABN8G9H1</accession>
<evidence type="ECO:0000256" key="2">
    <source>
        <dbReference type="ARBA" id="ARBA00023015"/>
    </source>
</evidence>
<reference evidence="7" key="1">
    <citation type="submission" date="2022-01" db="EMBL/GenBank/DDBJ databases">
        <authorList>
            <person name="Criscuolo A."/>
        </authorList>
    </citation>
    <scope>NUCLEOTIDE SEQUENCE</scope>
    <source>
        <strain evidence="7">CIP111893</strain>
    </source>
</reference>
<dbReference type="InterPro" id="IPR014284">
    <property type="entry name" value="RNA_pol_sigma-70_dom"/>
</dbReference>
<dbReference type="RefSeq" id="WP_307728321.1">
    <property type="nucleotide sequence ID" value="NZ_CAKMMF010000009.1"/>
</dbReference>
<keyword evidence="2" id="KW-0805">Transcription regulation</keyword>
<dbReference type="NCBIfam" id="TIGR02937">
    <property type="entry name" value="sigma70-ECF"/>
    <property type="match status" value="1"/>
</dbReference>
<dbReference type="InterPro" id="IPR013324">
    <property type="entry name" value="RNA_pol_sigma_r3/r4-like"/>
</dbReference>
<evidence type="ECO:0000256" key="3">
    <source>
        <dbReference type="ARBA" id="ARBA00023082"/>
    </source>
</evidence>
<dbReference type="CDD" id="cd06171">
    <property type="entry name" value="Sigma70_r4"/>
    <property type="match status" value="1"/>
</dbReference>
<evidence type="ECO:0000313" key="7">
    <source>
        <dbReference type="EMBL" id="CAH1203527.1"/>
    </source>
</evidence>
<protein>
    <submittedName>
        <fullName evidence="7">RNA polymerase sigma factor SigV</fullName>
    </submittedName>
</protein>
<proteinExistence type="inferred from homology"/>
<evidence type="ECO:0000259" key="5">
    <source>
        <dbReference type="Pfam" id="PF04542"/>
    </source>
</evidence>